<accession>A0ABQ4M6K2</accession>
<sequence>MINPYSYPTKWGILCIFINLTLGTPALWLILIILFCAIVVKDAEWMDADHLEKWFDANRNLREVPLIILK</sequence>
<gene>
    <name evidence="2" type="ORF">J42TS3_06630</name>
</gene>
<dbReference type="EMBL" id="BOSL01000001">
    <property type="protein sequence ID" value="GIP51628.1"/>
    <property type="molecule type" value="Genomic_DNA"/>
</dbReference>
<keyword evidence="1" id="KW-1133">Transmembrane helix</keyword>
<keyword evidence="1" id="KW-0812">Transmembrane</keyword>
<keyword evidence="1" id="KW-0472">Membrane</keyword>
<feature type="transmembrane region" description="Helical" evidence="1">
    <location>
        <begin position="12"/>
        <end position="40"/>
    </location>
</feature>
<organism evidence="2 3">
    <name type="scientific">Paenibacillus vini</name>
    <dbReference type="NCBI Taxonomy" id="1476024"/>
    <lineage>
        <taxon>Bacteria</taxon>
        <taxon>Bacillati</taxon>
        <taxon>Bacillota</taxon>
        <taxon>Bacilli</taxon>
        <taxon>Bacillales</taxon>
        <taxon>Paenibacillaceae</taxon>
        <taxon>Paenibacillus</taxon>
    </lineage>
</organism>
<comment type="caution">
    <text evidence="2">The sequence shown here is derived from an EMBL/GenBank/DDBJ whole genome shotgun (WGS) entry which is preliminary data.</text>
</comment>
<keyword evidence="3" id="KW-1185">Reference proteome</keyword>
<evidence type="ECO:0000313" key="2">
    <source>
        <dbReference type="EMBL" id="GIP51628.1"/>
    </source>
</evidence>
<reference evidence="2 3" key="1">
    <citation type="submission" date="2021-03" db="EMBL/GenBank/DDBJ databases">
        <title>Antimicrobial resistance genes in bacteria isolated from Japanese honey, and their potential for conferring macrolide and lincosamide resistance in the American foulbrood pathogen Paenibacillus larvae.</title>
        <authorList>
            <person name="Okamoto M."/>
            <person name="Kumagai M."/>
            <person name="Kanamori H."/>
            <person name="Takamatsu D."/>
        </authorList>
    </citation>
    <scope>NUCLEOTIDE SEQUENCE [LARGE SCALE GENOMIC DNA]</scope>
    <source>
        <strain evidence="2 3">J42TS3</strain>
    </source>
</reference>
<proteinExistence type="predicted"/>
<evidence type="ECO:0000256" key="1">
    <source>
        <dbReference type="SAM" id="Phobius"/>
    </source>
</evidence>
<name>A0ABQ4M6K2_9BACL</name>
<evidence type="ECO:0000313" key="3">
    <source>
        <dbReference type="Proteomes" id="UP000679992"/>
    </source>
</evidence>
<dbReference type="Proteomes" id="UP000679992">
    <property type="component" value="Unassembled WGS sequence"/>
</dbReference>
<protein>
    <submittedName>
        <fullName evidence="2">Uncharacterized protein</fullName>
    </submittedName>
</protein>